<organism evidence="2 3">
    <name type="scientific">Nostocoides jenkinsii Ben 74</name>
    <dbReference type="NCBI Taxonomy" id="1193518"/>
    <lineage>
        <taxon>Bacteria</taxon>
        <taxon>Bacillati</taxon>
        <taxon>Actinomycetota</taxon>
        <taxon>Actinomycetes</taxon>
        <taxon>Micrococcales</taxon>
        <taxon>Intrasporangiaceae</taxon>
        <taxon>Nostocoides</taxon>
    </lineage>
</organism>
<evidence type="ECO:0000313" key="3">
    <source>
        <dbReference type="Proteomes" id="UP000035720"/>
    </source>
</evidence>
<proteinExistence type="predicted"/>
<evidence type="ECO:0000313" key="2">
    <source>
        <dbReference type="EMBL" id="CCI53607.1"/>
    </source>
</evidence>
<evidence type="ECO:0000259" key="1">
    <source>
        <dbReference type="Pfam" id="PF06445"/>
    </source>
</evidence>
<dbReference type="Proteomes" id="UP000035720">
    <property type="component" value="Unassembled WGS sequence"/>
</dbReference>
<dbReference type="InterPro" id="IPR029442">
    <property type="entry name" value="GyrI-like"/>
</dbReference>
<dbReference type="SUPFAM" id="SSF55136">
    <property type="entry name" value="Probable bacterial effector-binding domain"/>
    <property type="match status" value="1"/>
</dbReference>
<accession>A0A077MEW5</accession>
<dbReference type="Gene3D" id="3.20.80.10">
    <property type="entry name" value="Regulatory factor, effector binding domain"/>
    <property type="match status" value="1"/>
</dbReference>
<dbReference type="AlphaFoldDB" id="A0A077MEW5"/>
<dbReference type="EMBL" id="CAJC01000153">
    <property type="protein sequence ID" value="CCI53607.1"/>
    <property type="molecule type" value="Genomic_DNA"/>
</dbReference>
<dbReference type="OrthoDB" id="4772335at2"/>
<dbReference type="InterPro" id="IPR011256">
    <property type="entry name" value="Reg_factor_effector_dom_sf"/>
</dbReference>
<comment type="caution">
    <text evidence="2">The sequence shown here is derived from an EMBL/GenBank/DDBJ whole genome shotgun (WGS) entry which is preliminary data.</text>
</comment>
<protein>
    <recommendedName>
        <fullName evidence="1">GyrI-like small molecule binding domain-containing protein</fullName>
    </recommendedName>
</protein>
<dbReference type="RefSeq" id="WP_048545901.1">
    <property type="nucleotide sequence ID" value="NZ_HF571038.1"/>
</dbReference>
<dbReference type="Pfam" id="PF06445">
    <property type="entry name" value="GyrI-like"/>
    <property type="match status" value="1"/>
</dbReference>
<sequence>MKADLKRDLGTYAARAGRFDIVTVAPAQFLMIDGHGDPNTASAYAESLATLYPVAYGLKFLSKNDLGRDYTVMPLEALWWADDFGAFTTGRDKSRWDWTVLNLIPPWLTPEHFDSVRERVARKGTAPLLDKLRLESFDEGRCVQTLHLGPYDAEGPVLDRLHHGFVPENGLSLRGKHHEIYLSDARRTAPDKLRTILRQPVA</sequence>
<feature type="domain" description="GyrI-like small molecule binding" evidence="1">
    <location>
        <begin position="20"/>
        <end position="197"/>
    </location>
</feature>
<reference evidence="2 3" key="1">
    <citation type="journal article" date="2013" name="ISME J.">
        <title>A metabolic model for members of the genus Tetrasphaera involved in enhanced biological phosphorus removal.</title>
        <authorList>
            <person name="Kristiansen R."/>
            <person name="Nguyen H.T.T."/>
            <person name="Saunders A.M."/>
            <person name="Nielsen J.L."/>
            <person name="Wimmer R."/>
            <person name="Le V.Q."/>
            <person name="McIlroy S.J."/>
            <person name="Petrovski S."/>
            <person name="Seviour R.J."/>
            <person name="Calteau A."/>
            <person name="Nielsen K.L."/>
            <person name="Nielsen P.H."/>
        </authorList>
    </citation>
    <scope>NUCLEOTIDE SEQUENCE [LARGE SCALE GENOMIC DNA]</scope>
    <source>
        <strain evidence="2 3">Ben 74</strain>
    </source>
</reference>
<gene>
    <name evidence="2" type="ORF">BN13_420061</name>
</gene>
<name>A0A077MEW5_9MICO</name>
<keyword evidence="3" id="KW-1185">Reference proteome</keyword>